<protein>
    <recommendedName>
        <fullName evidence="3">NADP-dependent oxidoreductase domain-containing protein</fullName>
    </recommendedName>
</protein>
<gene>
    <name evidence="4" type="ORF">N7456_005557</name>
</gene>
<evidence type="ECO:0000256" key="1">
    <source>
        <dbReference type="ARBA" id="ARBA00023002"/>
    </source>
</evidence>
<dbReference type="InterPro" id="IPR036812">
    <property type="entry name" value="NAD(P)_OxRdtase_dom_sf"/>
</dbReference>
<dbReference type="PANTHER" id="PTHR43364">
    <property type="entry name" value="NADH-SPECIFIC METHYLGLYOXAL REDUCTASE-RELATED"/>
    <property type="match status" value="1"/>
</dbReference>
<evidence type="ECO:0000313" key="5">
    <source>
        <dbReference type="Proteomes" id="UP001149165"/>
    </source>
</evidence>
<reference evidence="4" key="2">
    <citation type="journal article" date="2023" name="IMA Fungus">
        <title>Comparative genomic study of the Penicillium genus elucidates a diverse pangenome and 15 lateral gene transfer events.</title>
        <authorList>
            <person name="Petersen C."/>
            <person name="Sorensen T."/>
            <person name="Nielsen M.R."/>
            <person name="Sondergaard T.E."/>
            <person name="Sorensen J.L."/>
            <person name="Fitzpatrick D.A."/>
            <person name="Frisvad J.C."/>
            <person name="Nielsen K.L."/>
        </authorList>
    </citation>
    <scope>NUCLEOTIDE SEQUENCE</scope>
    <source>
        <strain evidence="4">IBT 30069</strain>
    </source>
</reference>
<organism evidence="4 5">
    <name type="scientific">Penicillium angulare</name>
    <dbReference type="NCBI Taxonomy" id="116970"/>
    <lineage>
        <taxon>Eukaryota</taxon>
        <taxon>Fungi</taxon>
        <taxon>Dikarya</taxon>
        <taxon>Ascomycota</taxon>
        <taxon>Pezizomycotina</taxon>
        <taxon>Eurotiomycetes</taxon>
        <taxon>Eurotiomycetidae</taxon>
        <taxon>Eurotiales</taxon>
        <taxon>Aspergillaceae</taxon>
        <taxon>Penicillium</taxon>
    </lineage>
</organism>
<dbReference type="Gene3D" id="3.20.20.100">
    <property type="entry name" value="NADP-dependent oxidoreductase domain"/>
    <property type="match status" value="1"/>
</dbReference>
<dbReference type="SUPFAM" id="SSF51430">
    <property type="entry name" value="NAD(P)-linked oxidoreductase"/>
    <property type="match status" value="1"/>
</dbReference>
<dbReference type="AlphaFoldDB" id="A0A9W9FYR4"/>
<feature type="domain" description="NADP-dependent oxidoreductase" evidence="3">
    <location>
        <begin position="9"/>
        <end position="318"/>
    </location>
</feature>
<dbReference type="Pfam" id="PF00248">
    <property type="entry name" value="Aldo_ket_red"/>
    <property type="match status" value="1"/>
</dbReference>
<evidence type="ECO:0000259" key="3">
    <source>
        <dbReference type="Pfam" id="PF00248"/>
    </source>
</evidence>
<keyword evidence="1" id="KW-0560">Oxidoreductase</keyword>
<dbReference type="InterPro" id="IPR050523">
    <property type="entry name" value="AKR_Detox_Biosynth"/>
</dbReference>
<dbReference type="CDD" id="cd19075">
    <property type="entry name" value="AKR_AKR7A1-5"/>
    <property type="match status" value="1"/>
</dbReference>
<dbReference type="GO" id="GO:0016491">
    <property type="term" value="F:oxidoreductase activity"/>
    <property type="evidence" value="ECO:0007669"/>
    <property type="project" value="UniProtKB-KW"/>
</dbReference>
<keyword evidence="5" id="KW-1185">Reference proteome</keyword>
<comment type="similarity">
    <text evidence="2">Belongs to the aldo/keto reductase family. Aldo/keto reductase 2 subfamily.</text>
</comment>
<dbReference type="PANTHER" id="PTHR43364:SF4">
    <property type="entry name" value="NAD(P)-LINKED OXIDOREDUCTASE SUPERFAMILY PROTEIN"/>
    <property type="match status" value="1"/>
</dbReference>
<proteinExistence type="inferred from homology"/>
<accession>A0A9W9FYR4</accession>
<comment type="caution">
    <text evidence="4">The sequence shown here is derived from an EMBL/GenBank/DDBJ whole genome shotgun (WGS) entry which is preliminary data.</text>
</comment>
<dbReference type="OrthoDB" id="48988at2759"/>
<dbReference type="EMBL" id="JAPQKH010000003">
    <property type="protein sequence ID" value="KAJ5108882.1"/>
    <property type="molecule type" value="Genomic_DNA"/>
</dbReference>
<dbReference type="InterPro" id="IPR023210">
    <property type="entry name" value="NADP_OxRdtase_dom"/>
</dbReference>
<reference evidence="4" key="1">
    <citation type="submission" date="2022-11" db="EMBL/GenBank/DDBJ databases">
        <authorList>
            <person name="Petersen C."/>
        </authorList>
    </citation>
    <scope>NUCLEOTIDE SEQUENCE</scope>
    <source>
        <strain evidence="4">IBT 30069</strain>
    </source>
</reference>
<name>A0A9W9FYR4_9EURO</name>
<dbReference type="Proteomes" id="UP001149165">
    <property type="component" value="Unassembled WGS sequence"/>
</dbReference>
<sequence length="321" mass="35096">MEAMSGPDLIFGGASFGSPIVGKNFCTPENVQELLDQLKLHNVDRIDTAARYSPGNPGGSETLLGQLDAGKQGFTIDTKINIPDANIATGAGSLSATAISKSIDESFSRLNVESVHILHFHRSDPVTPVEEQAAEMHKQYMAGRFEKFGVSNFTPQELAELISVCEREGYIKPSVYQGCYNAIDRQPEETLFPLLREHGIVFNAYRPLAGGFLSGRATRGDVENSRFSPGNPVSKMLNDEYDKPNLHAAMTELLQALEPHNISGSEACLRWIFYHSALGYGDGVILGASRTSQAVQNLQDISRGPLPAEIVEKIDMIWKLQ</sequence>
<evidence type="ECO:0000313" key="4">
    <source>
        <dbReference type="EMBL" id="KAJ5108882.1"/>
    </source>
</evidence>
<evidence type="ECO:0000256" key="2">
    <source>
        <dbReference type="ARBA" id="ARBA00038157"/>
    </source>
</evidence>